<dbReference type="AlphaFoldDB" id="A0A4S2HG63"/>
<gene>
    <name evidence="2" type="ORF">E5162_04945</name>
</gene>
<organism evidence="2 3">
    <name type="scientific">Marinicauda pacifica</name>
    <dbReference type="NCBI Taxonomy" id="1133559"/>
    <lineage>
        <taxon>Bacteria</taxon>
        <taxon>Pseudomonadati</taxon>
        <taxon>Pseudomonadota</taxon>
        <taxon>Alphaproteobacteria</taxon>
        <taxon>Maricaulales</taxon>
        <taxon>Maricaulaceae</taxon>
        <taxon>Marinicauda</taxon>
    </lineage>
</organism>
<dbReference type="OrthoDB" id="9804723at2"/>
<dbReference type="EMBL" id="SRXV01000001">
    <property type="protein sequence ID" value="TGY94622.1"/>
    <property type="molecule type" value="Genomic_DNA"/>
</dbReference>
<evidence type="ECO:0000259" key="1">
    <source>
        <dbReference type="Pfam" id="PF12697"/>
    </source>
</evidence>
<dbReference type="PRINTS" id="PR00111">
    <property type="entry name" value="ABHYDROLASE"/>
</dbReference>
<dbReference type="InterPro" id="IPR029058">
    <property type="entry name" value="AB_hydrolase_fold"/>
</dbReference>
<proteinExistence type="predicted"/>
<comment type="caution">
    <text evidence="2">The sequence shown here is derived from an EMBL/GenBank/DDBJ whole genome shotgun (WGS) entry which is preliminary data.</text>
</comment>
<evidence type="ECO:0000313" key="2">
    <source>
        <dbReference type="EMBL" id="TGY94622.1"/>
    </source>
</evidence>
<dbReference type="Gene3D" id="3.40.50.1820">
    <property type="entry name" value="alpha/beta hydrolase"/>
    <property type="match status" value="1"/>
</dbReference>
<dbReference type="Proteomes" id="UP000305451">
    <property type="component" value="Unassembled WGS sequence"/>
</dbReference>
<keyword evidence="3" id="KW-1185">Reference proteome</keyword>
<evidence type="ECO:0000313" key="3">
    <source>
        <dbReference type="Proteomes" id="UP000305451"/>
    </source>
</evidence>
<sequence length="281" mass="31326">MSAGRLALTERFDFNGHAVAYGTIGPADALPVFLLHGTPFNSQVWRRIAPWIARDRRVIFHDLLGYGKSDKPDADVSLGVQNAVFARLLEHLQVESPDVVAHDFGGCTALRAHLLDAVDYNSLTLIDPVAVRPWGSPFVQHVREHQAAFAGMPAYMHEAVLRAYLQTAAHRPLGKEAMGDYLAPWTGEAGQRGFYRQITQMDQRYTDEIEGRYSEIRCPLQILWGEKDEWIPIAHGRRFAKMTPAGSLLPIARAGHLVHDDAPEAIVAAVLPFLERYAREA</sequence>
<dbReference type="SUPFAM" id="SSF53474">
    <property type="entry name" value="alpha/beta-Hydrolases"/>
    <property type="match status" value="1"/>
</dbReference>
<dbReference type="PANTHER" id="PTHR43689">
    <property type="entry name" value="HYDROLASE"/>
    <property type="match status" value="1"/>
</dbReference>
<feature type="domain" description="AB hydrolase-1" evidence="1">
    <location>
        <begin position="32"/>
        <end position="269"/>
    </location>
</feature>
<dbReference type="InterPro" id="IPR000073">
    <property type="entry name" value="AB_hydrolase_1"/>
</dbReference>
<dbReference type="Pfam" id="PF12697">
    <property type="entry name" value="Abhydrolase_6"/>
    <property type="match status" value="1"/>
</dbReference>
<keyword evidence="2" id="KW-0378">Hydrolase</keyword>
<protein>
    <submittedName>
        <fullName evidence="2">Alpha/beta hydrolase</fullName>
    </submittedName>
</protein>
<dbReference type="PANTHER" id="PTHR43689:SF8">
    <property type="entry name" value="ALPHA_BETA-HYDROLASES SUPERFAMILY PROTEIN"/>
    <property type="match status" value="1"/>
</dbReference>
<accession>A0A4S2HG63</accession>
<dbReference type="GO" id="GO:0016787">
    <property type="term" value="F:hydrolase activity"/>
    <property type="evidence" value="ECO:0007669"/>
    <property type="project" value="UniProtKB-KW"/>
</dbReference>
<reference evidence="2 3" key="1">
    <citation type="journal article" date="2013" name="Int. J. Syst. Evol. Microbiol.">
        <title>Marinicauda pacifica gen. nov., sp. nov., a prosthecate alphaproteobacterium of the family Hyphomonadaceae isolated from deep seawater.</title>
        <authorList>
            <person name="Zhang X.Y."/>
            <person name="Li G.W."/>
            <person name="Wang C.S."/>
            <person name="Zhang Y.J."/>
            <person name="Xu X.W."/>
            <person name="Li H."/>
            <person name="Liu A."/>
            <person name="Liu C."/>
            <person name="Xie B.B."/>
            <person name="Qin Q.L."/>
            <person name="Xu Z."/>
            <person name="Chen X.L."/>
            <person name="Zhou B.C."/>
            <person name="Zhang Y.Z."/>
        </authorList>
    </citation>
    <scope>NUCLEOTIDE SEQUENCE [LARGE SCALE GENOMIC DNA]</scope>
    <source>
        <strain evidence="2 3">P-1 km-3</strain>
    </source>
</reference>
<dbReference type="RefSeq" id="WP_135943819.1">
    <property type="nucleotide sequence ID" value="NZ_BMEI01000001.1"/>
</dbReference>
<name>A0A4S2HG63_9PROT</name>